<dbReference type="EMBL" id="PSQJ01000007">
    <property type="protein sequence ID" value="PTL86168.1"/>
    <property type="molecule type" value="Genomic_DNA"/>
</dbReference>
<dbReference type="Proteomes" id="UP000240811">
    <property type="component" value="Unassembled WGS sequence"/>
</dbReference>
<proteinExistence type="predicted"/>
<feature type="transmembrane region" description="Helical" evidence="1">
    <location>
        <begin position="20"/>
        <end position="37"/>
    </location>
</feature>
<keyword evidence="1" id="KW-0812">Transmembrane</keyword>
<name>A0A2T4VWK8_9HYPH</name>
<evidence type="ECO:0000313" key="2">
    <source>
        <dbReference type="EMBL" id="PTL86168.1"/>
    </source>
</evidence>
<keyword evidence="1" id="KW-1133">Transmembrane helix</keyword>
<evidence type="ECO:0000256" key="1">
    <source>
        <dbReference type="SAM" id="Phobius"/>
    </source>
</evidence>
<comment type="caution">
    <text evidence="2">The sequence shown here is derived from an EMBL/GenBank/DDBJ whole genome shotgun (WGS) entry which is preliminary data.</text>
</comment>
<protein>
    <submittedName>
        <fullName evidence="2">Uncharacterized protein</fullName>
    </submittedName>
</protein>
<organism evidence="2 3">
    <name type="scientific">Candidatus Liberibacter europaeus</name>
    <dbReference type="NCBI Taxonomy" id="744859"/>
    <lineage>
        <taxon>Bacteria</taxon>
        <taxon>Pseudomonadati</taxon>
        <taxon>Pseudomonadota</taxon>
        <taxon>Alphaproteobacteria</taxon>
        <taxon>Hyphomicrobiales</taxon>
        <taxon>Rhizobiaceae</taxon>
        <taxon>Liberibacter</taxon>
    </lineage>
</organism>
<evidence type="ECO:0000313" key="3">
    <source>
        <dbReference type="Proteomes" id="UP000240811"/>
    </source>
</evidence>
<sequence length="415" mass="48531">MFSVEYFLLGIDRLKKCNKGSFVIIFVVLFCSFYTIGDTIIDIVNIIKTRDNLSEICTRSMYGLIPNVLQNLSEKDKIEEVKKQLRYNFITYYPSMSTDEINYTVNGSIISFEDARLSSRSISFRVKVSMEKKVKIESFIFNVFGKSDKTFNVSVHKTALFQKYDFALITIPFTWGIDNESKEFSQEILKFFRPSPAEVKILHRPLIIQKRDLFLDKFFQLIPSERLCVAPYHYQNIIFWNQGVFTYIGGSTSSTSITLQKLRDTKTRNYRTVWDNAPYNRIKKVLQFDNKLADYMYLQEDSAFKCFIGVNLLQAKYMLMIALGNQLTAYNSHTRLGKLCDDIKRSNFRKRDLVTIFSLGIMPDVATRQLLRRCASTESKYFEINEIRQPILVAQSLSKEFTKDWNQRFHVLVES</sequence>
<keyword evidence="1" id="KW-0472">Membrane</keyword>
<dbReference type="AlphaFoldDB" id="A0A2T4VWK8"/>
<accession>A0A2T4VWK8</accession>
<reference evidence="3" key="1">
    <citation type="submission" date="2018-02" db="EMBL/GenBank/DDBJ databases">
        <title>Genome sequence of Candidatus Liberibacter europaeus.</title>
        <authorList>
            <person name="Frampton R.A."/>
            <person name="Thompson S.M."/>
            <person name="David C."/>
            <person name="Addison S.M."/>
            <person name="Smith G.R."/>
        </authorList>
    </citation>
    <scope>NUCLEOTIDE SEQUENCE [LARGE SCALE GENOMIC DNA]</scope>
</reference>
<gene>
    <name evidence="2" type="ORF">C4617_05220</name>
</gene>